<accession>A0A1N7LIZ9</accession>
<keyword evidence="3" id="KW-1185">Reference proteome</keyword>
<organism evidence="2 3">
    <name type="scientific">Kaistella chaponensis</name>
    <dbReference type="NCBI Taxonomy" id="713588"/>
    <lineage>
        <taxon>Bacteria</taxon>
        <taxon>Pseudomonadati</taxon>
        <taxon>Bacteroidota</taxon>
        <taxon>Flavobacteriia</taxon>
        <taxon>Flavobacteriales</taxon>
        <taxon>Weeksellaceae</taxon>
        <taxon>Chryseobacterium group</taxon>
        <taxon>Kaistella</taxon>
    </lineage>
</organism>
<dbReference type="OrthoDB" id="1273588at2"/>
<evidence type="ECO:0000313" key="2">
    <source>
        <dbReference type="EMBL" id="SIS73754.1"/>
    </source>
</evidence>
<protein>
    <submittedName>
        <fullName evidence="2">Uncharacterized protein</fullName>
    </submittedName>
</protein>
<proteinExistence type="predicted"/>
<dbReference type="STRING" id="713588.SAMN05421789_105140"/>
<dbReference type="AlphaFoldDB" id="A0A1N7LIZ9"/>
<evidence type="ECO:0000256" key="1">
    <source>
        <dbReference type="SAM" id="Phobius"/>
    </source>
</evidence>
<keyword evidence="1" id="KW-0472">Membrane</keyword>
<keyword evidence="1" id="KW-1133">Transmembrane helix</keyword>
<feature type="transmembrane region" description="Helical" evidence="1">
    <location>
        <begin position="44"/>
        <end position="64"/>
    </location>
</feature>
<dbReference type="EMBL" id="FTOI01000005">
    <property type="protein sequence ID" value="SIS73754.1"/>
    <property type="molecule type" value="Genomic_DNA"/>
</dbReference>
<keyword evidence="1" id="KW-0812">Transmembrane</keyword>
<gene>
    <name evidence="2" type="ORF">SAMN05421789_105140</name>
</gene>
<dbReference type="Proteomes" id="UP000185839">
    <property type="component" value="Unassembled WGS sequence"/>
</dbReference>
<evidence type="ECO:0000313" key="3">
    <source>
        <dbReference type="Proteomes" id="UP000185839"/>
    </source>
</evidence>
<dbReference type="RefSeq" id="WP_076386771.1">
    <property type="nucleotide sequence ID" value="NZ_FTOI01000005.1"/>
</dbReference>
<reference evidence="3" key="1">
    <citation type="submission" date="2017-01" db="EMBL/GenBank/DDBJ databases">
        <authorList>
            <person name="Varghese N."/>
            <person name="Submissions S."/>
        </authorList>
    </citation>
    <scope>NUCLEOTIDE SEQUENCE [LARGE SCALE GENOMIC DNA]</scope>
    <source>
        <strain evidence="3">DSM 23145</strain>
    </source>
</reference>
<sequence>MKNLDIEKLERQNVYRVPDQFFEEMQLNVLSETRPKKEAKIIKLNWAYSAAAAVALLFGITFFVNQQDADTDLVSSEKQIANNVSVVATDSLPVDNLEKPTVVSTPNAEQDLTNVVATNQTESTAPGDIVEQKKSSLGNQEKISTFQNSDSQVDQILANFSSADLADLGKNTEQDVYLDLYN</sequence>
<name>A0A1N7LIZ9_9FLAO</name>